<dbReference type="SMART" id="SM00345">
    <property type="entry name" value="HTH_GNTR"/>
    <property type="match status" value="1"/>
</dbReference>
<dbReference type="Proteomes" id="UP000253772">
    <property type="component" value="Chromosome c2"/>
</dbReference>
<proteinExistence type="predicted"/>
<evidence type="ECO:0000313" key="4">
    <source>
        <dbReference type="EMBL" id="QBP12277.1"/>
    </source>
</evidence>
<evidence type="ECO:0000256" key="3">
    <source>
        <dbReference type="ARBA" id="ARBA00023163"/>
    </source>
</evidence>
<dbReference type="GO" id="GO:0003700">
    <property type="term" value="F:DNA-binding transcription factor activity"/>
    <property type="evidence" value="ECO:0007669"/>
    <property type="project" value="InterPro"/>
</dbReference>
<gene>
    <name evidence="4" type="ORF">DDF84_021210</name>
</gene>
<dbReference type="AlphaFoldDB" id="A0A2L0X3I0"/>
<dbReference type="SUPFAM" id="SSF46785">
    <property type="entry name" value="Winged helix' DNA-binding domain"/>
    <property type="match status" value="1"/>
</dbReference>
<keyword evidence="1" id="KW-0805">Transcription regulation</keyword>
<dbReference type="InterPro" id="IPR036390">
    <property type="entry name" value="WH_DNA-bd_sf"/>
</dbReference>
<dbReference type="PANTHER" id="PTHR43537:SF5">
    <property type="entry name" value="UXU OPERON TRANSCRIPTIONAL REGULATOR"/>
    <property type="match status" value="1"/>
</dbReference>
<dbReference type="SUPFAM" id="SSF48008">
    <property type="entry name" value="GntR ligand-binding domain-like"/>
    <property type="match status" value="1"/>
</dbReference>
<dbReference type="SMART" id="SM00895">
    <property type="entry name" value="FCD"/>
    <property type="match status" value="1"/>
</dbReference>
<dbReference type="EMBL" id="CP037901">
    <property type="protein sequence ID" value="QBP12277.1"/>
    <property type="molecule type" value="Genomic_DNA"/>
</dbReference>
<keyword evidence="2" id="KW-0238">DNA-binding</keyword>
<dbReference type="InterPro" id="IPR000524">
    <property type="entry name" value="Tscrpt_reg_HTH_GntR"/>
</dbReference>
<dbReference type="InterPro" id="IPR008920">
    <property type="entry name" value="TF_FadR/GntR_C"/>
</dbReference>
<dbReference type="Gene3D" id="1.10.10.10">
    <property type="entry name" value="Winged helix-like DNA-binding domain superfamily/Winged helix DNA-binding domain"/>
    <property type="match status" value="1"/>
</dbReference>
<dbReference type="InterPro" id="IPR036388">
    <property type="entry name" value="WH-like_DNA-bd_sf"/>
</dbReference>
<reference evidence="4 5" key="1">
    <citation type="submission" date="2019-03" db="EMBL/GenBank/DDBJ databases">
        <title>Comparative insights into the high quality Complete genome sequence of highly metal resistant Cupriavidus metallidurans strain BS1 isolated from a gold-copper mine.</title>
        <authorList>
            <person name="Mazhar H.S."/>
            <person name="Rensing C."/>
        </authorList>
    </citation>
    <scope>NUCLEOTIDE SEQUENCE [LARGE SCALE GENOMIC DNA]</scope>
    <source>
        <strain evidence="4 5">BS1</strain>
    </source>
</reference>
<keyword evidence="3" id="KW-0804">Transcription</keyword>
<dbReference type="Gene3D" id="1.20.120.530">
    <property type="entry name" value="GntR ligand-binding domain-like"/>
    <property type="match status" value="1"/>
</dbReference>
<sequence>MASPETSRIRALSVADVLRNRIFDGEIPPGSHLMEVTLAQELGVSRTPVRDALARLSDEGLLTYQPNRGFLVRGFQPKDVRDAFTVRATLESLGCRLIGERGLQYPEQERLASQLETQRKLLHDEEWTEQQALLWQDMNLEFHCSLLELAENEWLTTAVRRARQLPLIFDSKSRPHDHAALKLLFQREHSRQALSEHYRIVDALVQREVSRAESLMREHILTNRDVLIRALGADASTEALSPMAGGAVVISY</sequence>
<dbReference type="Pfam" id="PF07729">
    <property type="entry name" value="FCD"/>
    <property type="match status" value="1"/>
</dbReference>
<dbReference type="PROSITE" id="PS50949">
    <property type="entry name" value="HTH_GNTR"/>
    <property type="match status" value="1"/>
</dbReference>
<name>A0A2L0X3I0_9BURK</name>
<dbReference type="PRINTS" id="PR00035">
    <property type="entry name" value="HTHGNTR"/>
</dbReference>
<evidence type="ECO:0000313" key="5">
    <source>
        <dbReference type="Proteomes" id="UP000253772"/>
    </source>
</evidence>
<dbReference type="GO" id="GO:0003677">
    <property type="term" value="F:DNA binding"/>
    <property type="evidence" value="ECO:0007669"/>
    <property type="project" value="UniProtKB-KW"/>
</dbReference>
<protein>
    <submittedName>
        <fullName evidence="4">GntR family transcriptional regulator</fullName>
    </submittedName>
</protein>
<dbReference type="CDD" id="cd07377">
    <property type="entry name" value="WHTH_GntR"/>
    <property type="match status" value="1"/>
</dbReference>
<dbReference type="InterPro" id="IPR011711">
    <property type="entry name" value="GntR_C"/>
</dbReference>
<organism evidence="4 5">
    <name type="scientific">Cupriavidus metallidurans</name>
    <dbReference type="NCBI Taxonomy" id="119219"/>
    <lineage>
        <taxon>Bacteria</taxon>
        <taxon>Pseudomonadati</taxon>
        <taxon>Pseudomonadota</taxon>
        <taxon>Betaproteobacteria</taxon>
        <taxon>Burkholderiales</taxon>
        <taxon>Burkholderiaceae</taxon>
        <taxon>Cupriavidus</taxon>
    </lineage>
</organism>
<dbReference type="PANTHER" id="PTHR43537">
    <property type="entry name" value="TRANSCRIPTIONAL REGULATOR, GNTR FAMILY"/>
    <property type="match status" value="1"/>
</dbReference>
<dbReference type="Pfam" id="PF00392">
    <property type="entry name" value="GntR"/>
    <property type="match status" value="1"/>
</dbReference>
<dbReference type="OrthoDB" id="9799812at2"/>
<evidence type="ECO:0000256" key="2">
    <source>
        <dbReference type="ARBA" id="ARBA00023125"/>
    </source>
</evidence>
<accession>A0A2L0X3I0</accession>
<evidence type="ECO:0000256" key="1">
    <source>
        <dbReference type="ARBA" id="ARBA00023015"/>
    </source>
</evidence>
<dbReference type="RefSeq" id="WP_080672817.1">
    <property type="nucleotide sequence ID" value="NZ_CP037901.1"/>
</dbReference>